<dbReference type="GO" id="GO:0016887">
    <property type="term" value="F:ATP hydrolysis activity"/>
    <property type="evidence" value="ECO:0007669"/>
    <property type="project" value="InterPro"/>
</dbReference>
<evidence type="ECO:0000256" key="1">
    <source>
        <dbReference type="ARBA" id="ARBA00022448"/>
    </source>
</evidence>
<evidence type="ECO:0000313" key="5">
    <source>
        <dbReference type="EMBL" id="PZD96437.1"/>
    </source>
</evidence>
<dbReference type="SMART" id="SM00382">
    <property type="entry name" value="AAA"/>
    <property type="match status" value="1"/>
</dbReference>
<dbReference type="CDD" id="cd03230">
    <property type="entry name" value="ABC_DR_subfamily_A"/>
    <property type="match status" value="1"/>
</dbReference>
<evidence type="ECO:0000256" key="2">
    <source>
        <dbReference type="ARBA" id="ARBA00022741"/>
    </source>
</evidence>
<dbReference type="GO" id="GO:0005524">
    <property type="term" value="F:ATP binding"/>
    <property type="evidence" value="ECO:0007669"/>
    <property type="project" value="UniProtKB-KW"/>
</dbReference>
<dbReference type="PROSITE" id="PS50893">
    <property type="entry name" value="ABC_TRANSPORTER_2"/>
    <property type="match status" value="1"/>
</dbReference>
<dbReference type="InterPro" id="IPR051782">
    <property type="entry name" value="ABC_Transporter_VariousFunc"/>
</dbReference>
<dbReference type="InterPro" id="IPR027417">
    <property type="entry name" value="P-loop_NTPase"/>
</dbReference>
<name>A0A2W1LY45_9BACL</name>
<protein>
    <submittedName>
        <fullName evidence="5">Sodium ABC transporter ATP-binding protein</fullName>
    </submittedName>
</protein>
<evidence type="ECO:0000259" key="4">
    <source>
        <dbReference type="PROSITE" id="PS50893"/>
    </source>
</evidence>
<dbReference type="Pfam" id="PF00005">
    <property type="entry name" value="ABC_tran"/>
    <property type="match status" value="1"/>
</dbReference>
<accession>A0A2W1LY45</accession>
<dbReference type="RefSeq" id="WP_111146131.1">
    <property type="nucleotide sequence ID" value="NZ_QKRB01000038.1"/>
</dbReference>
<proteinExistence type="predicted"/>
<dbReference type="OrthoDB" id="9804819at2"/>
<dbReference type="AlphaFoldDB" id="A0A2W1LY45"/>
<dbReference type="InterPro" id="IPR003593">
    <property type="entry name" value="AAA+_ATPase"/>
</dbReference>
<evidence type="ECO:0000313" key="6">
    <source>
        <dbReference type="Proteomes" id="UP000249522"/>
    </source>
</evidence>
<keyword evidence="3 5" id="KW-0067">ATP-binding</keyword>
<dbReference type="SUPFAM" id="SSF52540">
    <property type="entry name" value="P-loop containing nucleoside triphosphate hydrolases"/>
    <property type="match status" value="1"/>
</dbReference>
<feature type="domain" description="ABC transporter" evidence="4">
    <location>
        <begin position="2"/>
        <end position="233"/>
    </location>
</feature>
<reference evidence="5 6" key="1">
    <citation type="submission" date="2018-06" db="EMBL/GenBank/DDBJ databases">
        <title>Paenibacillus imtechensis sp. nov.</title>
        <authorList>
            <person name="Pinnaka A.K."/>
            <person name="Singh H."/>
            <person name="Kaur M."/>
        </authorList>
    </citation>
    <scope>NUCLEOTIDE SEQUENCE [LARGE SCALE GENOMIC DNA]</scope>
    <source>
        <strain evidence="5 6">SMB1</strain>
    </source>
</reference>
<gene>
    <name evidence="5" type="ORF">DNH61_07980</name>
</gene>
<evidence type="ECO:0000256" key="3">
    <source>
        <dbReference type="ARBA" id="ARBA00022840"/>
    </source>
</evidence>
<dbReference type="Proteomes" id="UP000249522">
    <property type="component" value="Unassembled WGS sequence"/>
</dbReference>
<keyword evidence="2" id="KW-0547">Nucleotide-binding</keyword>
<keyword evidence="6" id="KW-1185">Reference proteome</keyword>
<dbReference type="InterPro" id="IPR003439">
    <property type="entry name" value="ABC_transporter-like_ATP-bd"/>
</dbReference>
<keyword evidence="1" id="KW-0813">Transport</keyword>
<dbReference type="EMBL" id="QKRB01000038">
    <property type="protein sequence ID" value="PZD96437.1"/>
    <property type="molecule type" value="Genomic_DNA"/>
</dbReference>
<dbReference type="Gene3D" id="3.40.50.300">
    <property type="entry name" value="P-loop containing nucleotide triphosphate hydrolases"/>
    <property type="match status" value="1"/>
</dbReference>
<organism evidence="5 6">
    <name type="scientific">Paenibacillus sambharensis</name>
    <dbReference type="NCBI Taxonomy" id="1803190"/>
    <lineage>
        <taxon>Bacteria</taxon>
        <taxon>Bacillati</taxon>
        <taxon>Bacillota</taxon>
        <taxon>Bacilli</taxon>
        <taxon>Bacillales</taxon>
        <taxon>Paenibacillaceae</taxon>
        <taxon>Paenibacillus</taxon>
    </lineage>
</organism>
<dbReference type="PANTHER" id="PTHR42939:SF3">
    <property type="entry name" value="ABC TRANSPORTER ATP-BINDING COMPONENT"/>
    <property type="match status" value="1"/>
</dbReference>
<dbReference type="PANTHER" id="PTHR42939">
    <property type="entry name" value="ABC TRANSPORTER ATP-BINDING PROTEIN ALBC-RELATED"/>
    <property type="match status" value="1"/>
</dbReference>
<sequence>MNQDENVIELDGLSKSYSRFRLEPVTMSFKQGYITGLVGPNGAGKSTLIKLIMGMAVPSSGGVKIFGRRMPERELEIKERIGYVSDECHYYEHLSIGAMKNVLAPFYSRWDEKQYSQLLERFELHPKSKIRSLSKGMKMKLSLAFALSHHADLLIMDEPTAGLDPVFRRELLDMLADFIQDDTRTIIFSTHVTTDLDRIADYIAFMNKGSLVFCDSKEEIFERYALVKADNSLLDRDTRGALLGIRETSVGFEGLSADRKEAERLFGGFAHIETPTLEDIMFYTAKGRSGAHV</sequence>
<comment type="caution">
    <text evidence="5">The sequence shown here is derived from an EMBL/GenBank/DDBJ whole genome shotgun (WGS) entry which is preliminary data.</text>
</comment>